<dbReference type="AlphaFoldDB" id="A0A949JK39"/>
<evidence type="ECO:0000313" key="1">
    <source>
        <dbReference type="EMBL" id="MBU7600927.1"/>
    </source>
</evidence>
<dbReference type="EMBL" id="JAELVF020000006">
    <property type="protein sequence ID" value="MBU7600927.1"/>
    <property type="molecule type" value="Genomic_DNA"/>
</dbReference>
<proteinExistence type="predicted"/>
<name>A0A949JK39_9ACTN</name>
<comment type="caution">
    <text evidence="1">The sequence shown here is derived from an EMBL/GenBank/DDBJ whole genome shotgun (WGS) entry which is preliminary data.</text>
</comment>
<accession>A0A949JK39</accession>
<dbReference type="Proteomes" id="UP000694501">
    <property type="component" value="Unassembled WGS sequence"/>
</dbReference>
<protein>
    <submittedName>
        <fullName evidence="1">Transcriptional regulator</fullName>
    </submittedName>
</protein>
<organism evidence="1 2">
    <name type="scientific">Streptomyces tardus</name>
    <dbReference type="NCBI Taxonomy" id="2780544"/>
    <lineage>
        <taxon>Bacteria</taxon>
        <taxon>Bacillati</taxon>
        <taxon>Actinomycetota</taxon>
        <taxon>Actinomycetes</taxon>
        <taxon>Kitasatosporales</taxon>
        <taxon>Streptomycetaceae</taxon>
        <taxon>Streptomyces</taxon>
    </lineage>
</organism>
<evidence type="ECO:0000313" key="2">
    <source>
        <dbReference type="Proteomes" id="UP000694501"/>
    </source>
</evidence>
<gene>
    <name evidence="1" type="ORF">JGS22_025720</name>
</gene>
<sequence length="193" mass="21268">MAQDYRWSRFGEHGADGIPGGTALALGLDAMVTGITSPPDTPRGIAARLRYLTASSAGYTAMGQAGISVTRRTLYAWLAEERSPSPANRSKLDAAYWALRRRRVVAELKRRLSRGGGTRVEIDPVDQREVPGKYRRDLQIRRITLRPHIWDAAVDAWVADDIEDLGAIWDEAITGLGSDYDSYTHVASVGWNA</sequence>
<keyword evidence="2" id="KW-1185">Reference proteome</keyword>
<reference evidence="1" key="1">
    <citation type="submission" date="2021-06" db="EMBL/GenBank/DDBJ databases">
        <title>Sequencing of actinobacteria type strains.</title>
        <authorList>
            <person name="Nguyen G.-S."/>
            <person name="Wentzel A."/>
        </authorList>
    </citation>
    <scope>NUCLEOTIDE SEQUENCE</scope>
    <source>
        <strain evidence="1">P38-E01</strain>
    </source>
</reference>
<dbReference type="RefSeq" id="WP_211039554.1">
    <property type="nucleotide sequence ID" value="NZ_JAELVF020000006.1"/>
</dbReference>